<feature type="transmembrane region" description="Helical" evidence="1">
    <location>
        <begin position="12"/>
        <end position="32"/>
    </location>
</feature>
<sequence length="69" mass="6940">MPKLAPKTIGLIAAAGFAAIVVAGLLSMITSTTLGFSGEAVREGALNVVSLVVAFLLVAGIGRQQKDKS</sequence>
<reference evidence="3" key="1">
    <citation type="submission" date="2016-10" db="EMBL/GenBank/DDBJ databases">
        <authorList>
            <person name="Varghese N."/>
            <person name="Submissions S."/>
        </authorList>
    </citation>
    <scope>NUCLEOTIDE SEQUENCE [LARGE SCALE GENOMIC DNA]</scope>
    <source>
        <strain evidence="3">DSM 123</strain>
    </source>
</reference>
<gene>
    <name evidence="2" type="ORF">SAMN05444123_102403</name>
</gene>
<keyword evidence="1" id="KW-0812">Transmembrane</keyword>
<proteinExistence type="predicted"/>
<accession>A0A1H8P524</accession>
<feature type="transmembrane region" description="Helical" evidence="1">
    <location>
        <begin position="44"/>
        <end position="62"/>
    </location>
</feature>
<protein>
    <submittedName>
        <fullName evidence="2">Uncharacterized protein</fullName>
    </submittedName>
</protein>
<organism evidence="2 3">
    <name type="scientific">Rhodopseudomonas pseudopalustris</name>
    <dbReference type="NCBI Taxonomy" id="1513892"/>
    <lineage>
        <taxon>Bacteria</taxon>
        <taxon>Pseudomonadati</taxon>
        <taxon>Pseudomonadota</taxon>
        <taxon>Alphaproteobacteria</taxon>
        <taxon>Hyphomicrobiales</taxon>
        <taxon>Nitrobacteraceae</taxon>
        <taxon>Rhodopseudomonas</taxon>
    </lineage>
</organism>
<keyword evidence="1" id="KW-1133">Transmembrane helix</keyword>
<dbReference type="AlphaFoldDB" id="A0A1H8P524"/>
<dbReference type="EMBL" id="FODT01000002">
    <property type="protein sequence ID" value="SEO36854.1"/>
    <property type="molecule type" value="Genomic_DNA"/>
</dbReference>
<dbReference type="Proteomes" id="UP000199615">
    <property type="component" value="Unassembled WGS sequence"/>
</dbReference>
<keyword evidence="1" id="KW-0472">Membrane</keyword>
<evidence type="ECO:0000313" key="2">
    <source>
        <dbReference type="EMBL" id="SEO36854.1"/>
    </source>
</evidence>
<evidence type="ECO:0000313" key="3">
    <source>
        <dbReference type="Proteomes" id="UP000199615"/>
    </source>
</evidence>
<evidence type="ECO:0000256" key="1">
    <source>
        <dbReference type="SAM" id="Phobius"/>
    </source>
</evidence>
<name>A0A1H8P524_9BRAD</name>
<dbReference type="RefSeq" id="WP_041805193.1">
    <property type="nucleotide sequence ID" value="NZ_FODT01000002.1"/>
</dbReference>
<keyword evidence="3" id="KW-1185">Reference proteome</keyword>